<reference evidence="2" key="1">
    <citation type="journal article" date="2019" name="Int. J. Syst. Evol. Microbiol.">
        <title>The Global Catalogue of Microorganisms (GCM) 10K type strain sequencing project: providing services to taxonomists for standard genome sequencing and annotation.</title>
        <authorList>
            <consortium name="The Broad Institute Genomics Platform"/>
            <consortium name="The Broad Institute Genome Sequencing Center for Infectious Disease"/>
            <person name="Wu L."/>
            <person name="Ma J."/>
        </authorList>
    </citation>
    <scope>NUCLEOTIDE SEQUENCE [LARGE SCALE GENOMIC DNA]</scope>
    <source>
        <strain evidence="2">JCM 19173</strain>
    </source>
</reference>
<dbReference type="InterPro" id="IPR015947">
    <property type="entry name" value="PUA-like_sf"/>
</dbReference>
<dbReference type="SUPFAM" id="SSF88697">
    <property type="entry name" value="PUA domain-like"/>
    <property type="match status" value="1"/>
</dbReference>
<gene>
    <name evidence="1" type="ORF">GCM10010844_37950</name>
</gene>
<evidence type="ECO:0000313" key="1">
    <source>
        <dbReference type="EMBL" id="GGL15499.1"/>
    </source>
</evidence>
<evidence type="ECO:0008006" key="3">
    <source>
        <dbReference type="Google" id="ProtNLM"/>
    </source>
</evidence>
<dbReference type="Gene3D" id="2.30.130.30">
    <property type="entry name" value="Hypothetical protein"/>
    <property type="match status" value="1"/>
</dbReference>
<dbReference type="EMBL" id="BMPE01000021">
    <property type="protein sequence ID" value="GGL15499.1"/>
    <property type="molecule type" value="Genomic_DNA"/>
</dbReference>
<comment type="caution">
    <text evidence="1">The sequence shown here is derived from an EMBL/GenBank/DDBJ whole genome shotgun (WGS) entry which is preliminary data.</text>
</comment>
<organism evidence="1 2">
    <name type="scientific">Deinococcus radiotolerans</name>
    <dbReference type="NCBI Taxonomy" id="1309407"/>
    <lineage>
        <taxon>Bacteria</taxon>
        <taxon>Thermotogati</taxon>
        <taxon>Deinococcota</taxon>
        <taxon>Deinococci</taxon>
        <taxon>Deinococcales</taxon>
        <taxon>Deinococcaceae</taxon>
        <taxon>Deinococcus</taxon>
    </lineage>
</organism>
<dbReference type="RefSeq" id="WP_189070555.1">
    <property type="nucleotide sequence ID" value="NZ_BMPE01000021.1"/>
</dbReference>
<dbReference type="Proteomes" id="UP000604341">
    <property type="component" value="Unassembled WGS sequence"/>
</dbReference>
<name>A0ABQ2FPZ1_9DEIO</name>
<protein>
    <recommendedName>
        <fullName evidence="3">ASCH domain-containing protein</fullName>
    </recommendedName>
</protein>
<accession>A0ABQ2FPZ1</accession>
<sequence length="158" mass="17585">MTTPLLRGITLTHPWAWCVGFAGKDIENRSWHPERQGGRVGMYLAIHGGAVPDGGARKTQQLEDLAYVQRYLLDIDQRAEATWERVAIPGIVAVARLAAVTQTSTSIWAAHDQYHWQLADVVTLPEPIAHRGAQGLWQVQPDVHKTLARFYRDALKGG</sequence>
<keyword evidence="2" id="KW-1185">Reference proteome</keyword>
<evidence type="ECO:0000313" key="2">
    <source>
        <dbReference type="Proteomes" id="UP000604341"/>
    </source>
</evidence>
<proteinExistence type="predicted"/>